<accession>A0A1E3RY05</accession>
<proteinExistence type="predicted"/>
<keyword evidence="1" id="KW-0472">Membrane</keyword>
<dbReference type="AlphaFoldDB" id="A0A1E3RY05"/>
<dbReference type="Proteomes" id="UP000094243">
    <property type="component" value="Unassembled WGS sequence"/>
</dbReference>
<dbReference type="RefSeq" id="WP_069404619.1">
    <property type="nucleotide sequence ID" value="NZ_JBHRZJ010000007.1"/>
</dbReference>
<evidence type="ECO:0008006" key="4">
    <source>
        <dbReference type="Google" id="ProtNLM"/>
    </source>
</evidence>
<feature type="transmembrane region" description="Helical" evidence="1">
    <location>
        <begin position="166"/>
        <end position="188"/>
    </location>
</feature>
<protein>
    <recommendedName>
        <fullName evidence="4">ABC transporter permease</fullName>
    </recommendedName>
</protein>
<feature type="transmembrane region" description="Helical" evidence="1">
    <location>
        <begin position="253"/>
        <end position="270"/>
    </location>
</feature>
<feature type="transmembrane region" description="Helical" evidence="1">
    <location>
        <begin position="200"/>
        <end position="218"/>
    </location>
</feature>
<keyword evidence="1" id="KW-0812">Transmembrane</keyword>
<feature type="transmembrane region" description="Helical" evidence="1">
    <location>
        <begin position="311"/>
        <end position="333"/>
    </location>
</feature>
<gene>
    <name evidence="2" type="ORF">BHQ17_07830</name>
</gene>
<evidence type="ECO:0000313" key="3">
    <source>
        <dbReference type="Proteomes" id="UP000094243"/>
    </source>
</evidence>
<keyword evidence="3" id="KW-1185">Reference proteome</keyword>
<keyword evidence="1" id="KW-1133">Transmembrane helix</keyword>
<name>A0A1E3RY05_9MYCO</name>
<comment type="caution">
    <text evidence="2">The sequence shown here is derived from an EMBL/GenBank/DDBJ whole genome shotgun (WGS) entry which is preliminary data.</text>
</comment>
<dbReference type="OrthoDB" id="2151407at2"/>
<sequence>MTETRLDTSPAPPTHQPPAAIRAAGIVVALTVVLAIVALAFALPAVHTAPRDVPIGAAGPQAAGGQGTPQGRGVEAMLNQHAPGAFAITYYPGEAALRDAVLHRDIYGGLVFGDDGPTLMIATGGSPIVAQALTQIADGIARQTGTRVQIEDLAPPTVDDPRGAGLAASALPITLAALLPAVALVLVLRREIWTRVTAMVVFSGVSAVTIAALLRFVLGSIDQNFWAVTAGLTLGVLAAGLTIMGLGSVFGRAGLIVGALLALLVGNPLSGLNSAPEMLPGGWGQLGQWLPQGANASLLRSTAFFDGAGGAMPIIVLACWVVVGAALMVIAGLRERGNRPT</sequence>
<organism evidence="2 3">
    <name type="scientific">Mycolicibacterium holsaticum</name>
    <dbReference type="NCBI Taxonomy" id="152142"/>
    <lineage>
        <taxon>Bacteria</taxon>
        <taxon>Bacillati</taxon>
        <taxon>Actinomycetota</taxon>
        <taxon>Actinomycetes</taxon>
        <taxon>Mycobacteriales</taxon>
        <taxon>Mycobacteriaceae</taxon>
        <taxon>Mycolicibacterium</taxon>
    </lineage>
</organism>
<dbReference type="EMBL" id="MIGZ01000031">
    <property type="protein sequence ID" value="ODQ94805.1"/>
    <property type="molecule type" value="Genomic_DNA"/>
</dbReference>
<evidence type="ECO:0000313" key="2">
    <source>
        <dbReference type="EMBL" id="ODQ94805.1"/>
    </source>
</evidence>
<reference evidence="3" key="1">
    <citation type="submission" date="2016-09" db="EMBL/GenBank/DDBJ databases">
        <authorList>
            <person name="Greninger A.L."/>
            <person name="Jerome K.R."/>
            <person name="Mcnair B."/>
            <person name="Wallis C."/>
            <person name="Fang F."/>
        </authorList>
    </citation>
    <scope>NUCLEOTIDE SEQUENCE [LARGE SCALE GENOMIC DNA]</scope>
    <source>
        <strain evidence="3">M7</strain>
    </source>
</reference>
<evidence type="ECO:0000256" key="1">
    <source>
        <dbReference type="SAM" id="Phobius"/>
    </source>
</evidence>
<feature type="transmembrane region" description="Helical" evidence="1">
    <location>
        <begin position="224"/>
        <end position="246"/>
    </location>
</feature>
<feature type="transmembrane region" description="Helical" evidence="1">
    <location>
        <begin position="21"/>
        <end position="43"/>
    </location>
</feature>